<dbReference type="EMBL" id="JATN01000312">
    <property type="protein sequence ID" value="EUC65086.1"/>
    <property type="molecule type" value="Genomic_DNA"/>
</dbReference>
<feature type="chain" id="PRO_5004986898" evidence="3">
    <location>
        <begin position="20"/>
        <end position="479"/>
    </location>
</feature>
<feature type="region of interest" description="Disordered" evidence="1">
    <location>
        <begin position="363"/>
        <end position="382"/>
    </location>
</feature>
<keyword evidence="2" id="KW-1133">Transmembrane helix</keyword>
<keyword evidence="2" id="KW-0472">Membrane</keyword>
<sequence>MKLASLLLAAPVVLTMVAADPRPTGGPDKRVLDRWRFARQDESTSAAAGGGAAASTPAVSTPAVTPTSSARETSSAAAPTSTTPAPTPTPTTTSTSTTPQEQPTSTSSPTSQQPQQPTSTPPTSERPAPTTSTSTSQQQQPTSNGAVTPPASSAAPQTSQTPTTTSFSLSTPPPTTAVISTTDQSGRIITSVVVITQTPHSVAVAPTATETSTEKKGTNQSTVIGLAVTGSIAGLLIILLIVWKLTGKRFSDLEDNDDDAIKWPELNKDSAAMTPIPARPSTRAAGAETDTLGTDFDRQSAANSAADLSYQPYSDDPGYGARPAYYDPYGGAPGATKPYPSPPGSHDGDHKTWGASADAAQYYDAPRGQSPGPNAIARGMSPGPGVVYDTRVASPAPPSMAYADPVGRTGSPGPAGYGYAAGYAPADPYSTGRNSPGPNMAYQPEMDPYGRRSPGPGMAYNGSVGRVGSPGPGQNPAYR</sequence>
<evidence type="ECO:0000256" key="2">
    <source>
        <dbReference type="SAM" id="Phobius"/>
    </source>
</evidence>
<feature type="region of interest" description="Disordered" evidence="1">
    <location>
        <begin position="19"/>
        <end position="182"/>
    </location>
</feature>
<organism evidence="4 5">
    <name type="scientific">Rhizoctonia solani AG-3 Rhs1AP</name>
    <dbReference type="NCBI Taxonomy" id="1086054"/>
    <lineage>
        <taxon>Eukaryota</taxon>
        <taxon>Fungi</taxon>
        <taxon>Dikarya</taxon>
        <taxon>Basidiomycota</taxon>
        <taxon>Agaricomycotina</taxon>
        <taxon>Agaricomycetes</taxon>
        <taxon>Cantharellales</taxon>
        <taxon>Ceratobasidiaceae</taxon>
        <taxon>Rhizoctonia</taxon>
    </lineage>
</organism>
<dbReference type="Proteomes" id="UP000030108">
    <property type="component" value="Unassembled WGS sequence"/>
</dbReference>
<dbReference type="AlphaFoldDB" id="X8JPI6"/>
<feature type="non-terminal residue" evidence="4">
    <location>
        <position position="479"/>
    </location>
</feature>
<dbReference type="OrthoDB" id="2576541at2759"/>
<comment type="caution">
    <text evidence="4">The sequence shown here is derived from an EMBL/GenBank/DDBJ whole genome shotgun (WGS) entry which is preliminary data.</text>
</comment>
<name>X8JPI6_9AGAM</name>
<evidence type="ECO:0000256" key="3">
    <source>
        <dbReference type="SAM" id="SignalP"/>
    </source>
</evidence>
<feature type="compositionally biased region" description="Basic and acidic residues" evidence="1">
    <location>
        <begin position="27"/>
        <end position="42"/>
    </location>
</feature>
<feature type="signal peptide" evidence="3">
    <location>
        <begin position="1"/>
        <end position="19"/>
    </location>
</feature>
<feature type="region of interest" description="Disordered" evidence="1">
    <location>
        <begin position="430"/>
        <end position="479"/>
    </location>
</feature>
<evidence type="ECO:0000313" key="4">
    <source>
        <dbReference type="EMBL" id="EUC65086.1"/>
    </source>
</evidence>
<proteinExistence type="predicted"/>
<accession>X8JPI6</accession>
<reference evidence="5" key="1">
    <citation type="journal article" date="2014" name="Genome Announc.">
        <title>Draft genome sequence of the plant-pathogenic soil fungus Rhizoctonia solani anastomosis group 3 strain Rhs1AP.</title>
        <authorList>
            <person name="Cubeta M.A."/>
            <person name="Thomas E."/>
            <person name="Dean R.A."/>
            <person name="Jabaji S."/>
            <person name="Neate S.M."/>
            <person name="Tavantzis S."/>
            <person name="Toda T."/>
            <person name="Vilgalys R."/>
            <person name="Bharathan N."/>
            <person name="Fedorova-Abrams N."/>
            <person name="Pakala S.B."/>
            <person name="Pakala S.M."/>
            <person name="Zafar N."/>
            <person name="Joardar V."/>
            <person name="Losada L."/>
            <person name="Nierman W.C."/>
        </authorList>
    </citation>
    <scope>NUCLEOTIDE SEQUENCE [LARGE SCALE GENOMIC DNA]</scope>
    <source>
        <strain evidence="5">AG-3</strain>
    </source>
</reference>
<protein>
    <submittedName>
        <fullName evidence="4">Transmembrane protein, putative</fullName>
    </submittedName>
</protein>
<evidence type="ECO:0000313" key="5">
    <source>
        <dbReference type="Proteomes" id="UP000030108"/>
    </source>
</evidence>
<evidence type="ECO:0000256" key="1">
    <source>
        <dbReference type="SAM" id="MobiDB-lite"/>
    </source>
</evidence>
<keyword evidence="3" id="KW-0732">Signal</keyword>
<feature type="transmembrane region" description="Helical" evidence="2">
    <location>
        <begin position="223"/>
        <end position="243"/>
    </location>
</feature>
<keyword evidence="2 4" id="KW-0812">Transmembrane</keyword>
<feature type="compositionally biased region" description="Low complexity" evidence="1">
    <location>
        <begin position="43"/>
        <end position="170"/>
    </location>
</feature>
<feature type="region of interest" description="Disordered" evidence="1">
    <location>
        <begin position="331"/>
        <end position="353"/>
    </location>
</feature>
<gene>
    <name evidence="4" type="ORF">RSOL_496970</name>
</gene>